<dbReference type="InParanoid" id="A0A1Y1LSL1"/>
<organism evidence="2">
    <name type="scientific">Photinus pyralis</name>
    <name type="common">Common eastern firefly</name>
    <name type="synonym">Lampyris pyralis</name>
    <dbReference type="NCBI Taxonomy" id="7054"/>
    <lineage>
        <taxon>Eukaryota</taxon>
        <taxon>Metazoa</taxon>
        <taxon>Ecdysozoa</taxon>
        <taxon>Arthropoda</taxon>
        <taxon>Hexapoda</taxon>
        <taxon>Insecta</taxon>
        <taxon>Pterygota</taxon>
        <taxon>Neoptera</taxon>
        <taxon>Endopterygota</taxon>
        <taxon>Coleoptera</taxon>
        <taxon>Polyphaga</taxon>
        <taxon>Elateriformia</taxon>
        <taxon>Elateroidea</taxon>
        <taxon>Lampyridae</taxon>
        <taxon>Lampyrinae</taxon>
        <taxon>Photinus</taxon>
    </lineage>
</organism>
<reference evidence="2" key="1">
    <citation type="journal article" date="2016" name="Sci. Rep.">
        <title>Molecular characterization of firefly nuptial gifts: a multi-omics approach sheds light on postcopulatory sexual selection.</title>
        <authorList>
            <person name="Al-Wathiqui N."/>
            <person name="Fallon T.R."/>
            <person name="South A."/>
            <person name="Weng J.K."/>
            <person name="Lewis S.M."/>
        </authorList>
    </citation>
    <scope>NUCLEOTIDE SEQUENCE</scope>
</reference>
<protein>
    <submittedName>
        <fullName evidence="2">Uncharacterized protein</fullName>
    </submittedName>
</protein>
<accession>A0A1Y1LSL1</accession>
<evidence type="ECO:0000313" key="2">
    <source>
        <dbReference type="EMBL" id="JAV76652.1"/>
    </source>
</evidence>
<evidence type="ECO:0000313" key="4">
    <source>
        <dbReference type="Proteomes" id="UP000327044"/>
    </source>
</evidence>
<evidence type="ECO:0000313" key="3">
    <source>
        <dbReference type="EMBL" id="KAB0802415.1"/>
    </source>
</evidence>
<gene>
    <name evidence="3" type="ORF">PPYR_04601</name>
</gene>
<dbReference type="OrthoDB" id="6366777at2759"/>
<keyword evidence="4" id="KW-1185">Reference proteome</keyword>
<name>A0A1Y1LSL1_PHOPY</name>
<reference evidence="3" key="3">
    <citation type="submission" date="2019-08" db="EMBL/GenBank/DDBJ databases">
        <authorList>
            <consortium name="Photinus pyralis genome working group"/>
            <person name="Fallon T.R."/>
            <person name="Sander Lower S.E."/>
            <person name="Weng J.-K."/>
        </authorList>
    </citation>
    <scope>NUCLEOTIDE SEQUENCE</scope>
    <source>
        <strain evidence="3">1611_PpyrPB1</strain>
        <tissue evidence="3">Whole body</tissue>
    </source>
</reference>
<dbReference type="EMBL" id="GEZM01048037">
    <property type="protein sequence ID" value="JAV76652.1"/>
    <property type="molecule type" value="Transcribed_RNA"/>
</dbReference>
<dbReference type="EMBL" id="VVIM01000002">
    <property type="protein sequence ID" value="KAB0802415.1"/>
    <property type="molecule type" value="Genomic_DNA"/>
</dbReference>
<evidence type="ECO:0000256" key="1">
    <source>
        <dbReference type="SAM" id="SignalP"/>
    </source>
</evidence>
<keyword evidence="1" id="KW-0732">Signal</keyword>
<sequence>MYCTNGSFVAFFAMAALILVIKTDAVDAKRGCATFGHSCYGGMGKRMSPSELMTNDEVLQDVQQESNPGLIFTGPRGDIGSDTERRISLQELYNISPFFRQWLQSYRRSQEMHNNGNN</sequence>
<feature type="signal peptide" evidence="1">
    <location>
        <begin position="1"/>
        <end position="28"/>
    </location>
</feature>
<reference evidence="3 4" key="2">
    <citation type="journal article" date="2018" name="Elife">
        <title>Firefly genomes illuminate parallel origins of bioluminescence in beetles.</title>
        <authorList>
            <person name="Fallon T.R."/>
            <person name="Lower S.E."/>
            <person name="Chang C.H."/>
            <person name="Bessho-Uehara M."/>
            <person name="Martin G.J."/>
            <person name="Bewick A.J."/>
            <person name="Behringer M."/>
            <person name="Debat H.J."/>
            <person name="Wong I."/>
            <person name="Day J.C."/>
            <person name="Suvorov A."/>
            <person name="Silva C.J."/>
            <person name="Stanger-Hall K.F."/>
            <person name="Hall D.W."/>
            <person name="Schmitz R.J."/>
            <person name="Nelson D.R."/>
            <person name="Lewis S.M."/>
            <person name="Shigenobu S."/>
            <person name="Bybee S.M."/>
            <person name="Larracuente A.M."/>
            <person name="Oba Y."/>
            <person name="Weng J.K."/>
        </authorList>
    </citation>
    <scope>NUCLEOTIDE SEQUENCE [LARGE SCALE GENOMIC DNA]</scope>
    <source>
        <strain evidence="3">1611_PpyrPB1</strain>
        <tissue evidence="3">Whole body</tissue>
    </source>
</reference>
<proteinExistence type="predicted"/>
<dbReference type="Proteomes" id="UP000327044">
    <property type="component" value="Unassembled WGS sequence"/>
</dbReference>
<dbReference type="AlphaFoldDB" id="A0A1Y1LSL1"/>
<feature type="chain" id="PRO_5036029852" evidence="1">
    <location>
        <begin position="29"/>
        <end position="118"/>
    </location>
</feature>